<evidence type="ECO:0000313" key="5">
    <source>
        <dbReference type="Proteomes" id="UP000217935"/>
    </source>
</evidence>
<dbReference type="InterPro" id="IPR016181">
    <property type="entry name" value="Acyl_CoA_acyltransferase"/>
</dbReference>
<keyword evidence="2" id="KW-0012">Acyltransferase</keyword>
<dbReference type="AlphaFoldDB" id="A0A291G8J1"/>
<dbReference type="CDD" id="cd04301">
    <property type="entry name" value="NAT_SF"/>
    <property type="match status" value="1"/>
</dbReference>
<dbReference type="SUPFAM" id="SSF55729">
    <property type="entry name" value="Acyl-CoA N-acyltransferases (Nat)"/>
    <property type="match status" value="1"/>
</dbReference>
<dbReference type="InterPro" id="IPR000182">
    <property type="entry name" value="GNAT_dom"/>
</dbReference>
<dbReference type="GO" id="GO:0016747">
    <property type="term" value="F:acyltransferase activity, transferring groups other than amino-acyl groups"/>
    <property type="evidence" value="ECO:0007669"/>
    <property type="project" value="InterPro"/>
</dbReference>
<accession>A0A291G8J1</accession>
<evidence type="ECO:0000256" key="1">
    <source>
        <dbReference type="ARBA" id="ARBA00022679"/>
    </source>
</evidence>
<name>A0A291G8J1_9RHOB</name>
<evidence type="ECO:0000256" key="2">
    <source>
        <dbReference type="ARBA" id="ARBA00023315"/>
    </source>
</evidence>
<reference evidence="4 5" key="1">
    <citation type="submission" date="2017-06" db="EMBL/GenBank/DDBJ databases">
        <title>Celeribacter sp. TSPH2 complete genome sequence.</title>
        <authorList>
            <person name="Woo J.-H."/>
            <person name="Kim H.-S."/>
        </authorList>
    </citation>
    <scope>NUCLEOTIDE SEQUENCE [LARGE SCALE GENOMIC DNA]</scope>
    <source>
        <strain evidence="4 5">TSPH2</strain>
    </source>
</reference>
<dbReference type="PANTHER" id="PTHR43800:SF1">
    <property type="entry name" value="PEPTIDYL-LYSINE N-ACETYLTRANSFERASE YJAB"/>
    <property type="match status" value="1"/>
</dbReference>
<evidence type="ECO:0000313" key="4">
    <source>
        <dbReference type="EMBL" id="ATG46350.1"/>
    </source>
</evidence>
<proteinExistence type="predicted"/>
<dbReference type="EMBL" id="CP022196">
    <property type="protein sequence ID" value="ATG46350.1"/>
    <property type="molecule type" value="Genomic_DNA"/>
</dbReference>
<keyword evidence="1 4" id="KW-0808">Transferase</keyword>
<dbReference type="PANTHER" id="PTHR43800">
    <property type="entry name" value="PEPTIDYL-LYSINE N-ACETYLTRANSFERASE YJAB"/>
    <property type="match status" value="1"/>
</dbReference>
<keyword evidence="5" id="KW-1185">Reference proteome</keyword>
<dbReference type="RefSeq" id="WP_096804639.1">
    <property type="nucleotide sequence ID" value="NZ_CP022196.1"/>
</dbReference>
<gene>
    <name evidence="4" type="ORF">CEW89_01455</name>
</gene>
<sequence>MTITHLTLRRFEAGDTMVLSHIWRAASERAHPFFSQEQLDQQQALVEQVYLPKAETWVALRGAVPLGFIGLLPDAEVAIIGGLFVAPEAQGQGIGRMLVDHARRLKHRLSLEVYETNASARDFYARLGFRQTGRREVDDNGLPYPLLKLVL</sequence>
<dbReference type="Proteomes" id="UP000217935">
    <property type="component" value="Chromosome"/>
</dbReference>
<dbReference type="PROSITE" id="PS51186">
    <property type="entry name" value="GNAT"/>
    <property type="match status" value="1"/>
</dbReference>
<organism evidence="4 5">
    <name type="scientific">Celeribacter ethanolicus</name>
    <dbReference type="NCBI Taxonomy" id="1758178"/>
    <lineage>
        <taxon>Bacteria</taxon>
        <taxon>Pseudomonadati</taxon>
        <taxon>Pseudomonadota</taxon>
        <taxon>Alphaproteobacteria</taxon>
        <taxon>Rhodobacterales</taxon>
        <taxon>Roseobacteraceae</taxon>
        <taxon>Celeribacter</taxon>
    </lineage>
</organism>
<protein>
    <submittedName>
        <fullName evidence="4">GNAT family N-acetyltransferase</fullName>
    </submittedName>
</protein>
<dbReference type="OrthoDB" id="7205533at2"/>
<dbReference type="Gene3D" id="3.40.630.30">
    <property type="match status" value="1"/>
</dbReference>
<evidence type="ECO:0000259" key="3">
    <source>
        <dbReference type="PROSITE" id="PS51186"/>
    </source>
</evidence>
<dbReference type="STRING" id="1758178.GCA_001550095_01534"/>
<feature type="domain" description="N-acetyltransferase" evidence="3">
    <location>
        <begin position="6"/>
        <end position="151"/>
    </location>
</feature>
<dbReference type="Pfam" id="PF00583">
    <property type="entry name" value="Acetyltransf_1"/>
    <property type="match status" value="1"/>
</dbReference>
<dbReference type="KEGG" id="ceh:CEW89_01455"/>